<comment type="caution">
    <text evidence="1">The sequence shown here is derived from an EMBL/GenBank/DDBJ whole genome shotgun (WGS) entry which is preliminary data.</text>
</comment>
<protein>
    <submittedName>
        <fullName evidence="1">Murein L,D-transpeptidase catalytic domain family protein</fullName>
    </submittedName>
</protein>
<dbReference type="Pfam" id="PF13645">
    <property type="entry name" value="YkuD_2"/>
    <property type="match status" value="1"/>
</dbReference>
<dbReference type="PANTHER" id="PTHR38477:SF1">
    <property type="entry name" value="MUREIN L,D-TRANSPEPTIDASE CATALYTIC DOMAIN FAMILY PROTEIN"/>
    <property type="match status" value="1"/>
</dbReference>
<name>A0ABW4NEI6_9SPHN</name>
<gene>
    <name evidence="1" type="ORF">ACFSC3_06295</name>
</gene>
<dbReference type="EMBL" id="JBHUFC010000002">
    <property type="protein sequence ID" value="MFD1787175.1"/>
    <property type="molecule type" value="Genomic_DNA"/>
</dbReference>
<sequence>MEHLLARAASRRALLKTACVAGSIAVVPGCAQQAAKVATLTMPPPPPVPVHVAPAPVAVAATPAVAPPGIRAALFDRARNALDRHGNAIARRDRIALADFSKSSSSPRLHLINLHDGTVTSLLVAHGSGSDPAHTGWLQRFSNEVNSEASCEGAFLTSDYYVGKHGRSQRLIGLDPTNNNALDRAIVVHGAWYSNEDMLAKHGKLGRSQGCFAVGETTLATVFDLLGEGRMIYAAKV</sequence>
<evidence type="ECO:0000313" key="2">
    <source>
        <dbReference type="Proteomes" id="UP001597283"/>
    </source>
</evidence>
<dbReference type="RefSeq" id="WP_380939540.1">
    <property type="nucleotide sequence ID" value="NZ_JBHUFC010000002.1"/>
</dbReference>
<dbReference type="PANTHER" id="PTHR38477">
    <property type="entry name" value="HYPOTHETICAL EXPORTED PROTEIN"/>
    <property type="match status" value="1"/>
</dbReference>
<dbReference type="Proteomes" id="UP001597283">
    <property type="component" value="Unassembled WGS sequence"/>
</dbReference>
<proteinExistence type="predicted"/>
<accession>A0ABW4NEI6</accession>
<organism evidence="1 2">
    <name type="scientific">Sphingomonas floccifaciens</name>
    <dbReference type="NCBI Taxonomy" id="1844115"/>
    <lineage>
        <taxon>Bacteria</taxon>
        <taxon>Pseudomonadati</taxon>
        <taxon>Pseudomonadota</taxon>
        <taxon>Alphaproteobacteria</taxon>
        <taxon>Sphingomonadales</taxon>
        <taxon>Sphingomonadaceae</taxon>
        <taxon>Sphingomonas</taxon>
    </lineage>
</organism>
<reference evidence="2" key="1">
    <citation type="journal article" date="2019" name="Int. J. Syst. Evol. Microbiol.">
        <title>The Global Catalogue of Microorganisms (GCM) 10K type strain sequencing project: providing services to taxonomists for standard genome sequencing and annotation.</title>
        <authorList>
            <consortium name="The Broad Institute Genomics Platform"/>
            <consortium name="The Broad Institute Genome Sequencing Center for Infectious Disease"/>
            <person name="Wu L."/>
            <person name="Ma J."/>
        </authorList>
    </citation>
    <scope>NUCLEOTIDE SEQUENCE [LARGE SCALE GENOMIC DNA]</scope>
    <source>
        <strain evidence="2">Q85</strain>
    </source>
</reference>
<evidence type="ECO:0000313" key="1">
    <source>
        <dbReference type="EMBL" id="MFD1787175.1"/>
    </source>
</evidence>
<keyword evidence="2" id="KW-1185">Reference proteome</keyword>
<dbReference type="InterPro" id="IPR032676">
    <property type="entry name" value="YkuD_2"/>
</dbReference>